<evidence type="ECO:0000256" key="1">
    <source>
        <dbReference type="SAM" id="MobiDB-lite"/>
    </source>
</evidence>
<protein>
    <submittedName>
        <fullName evidence="2">Uncharacterized protein</fullName>
    </submittedName>
</protein>
<dbReference type="EMBL" id="HBIR01000447">
    <property type="protein sequence ID" value="CAE0520555.1"/>
    <property type="molecule type" value="Transcribed_RNA"/>
</dbReference>
<sequence>MRGELAAVRKDAEARASAAASARAHAKELTAMRLGSDETASSPDDVPDDSSDASSVFKVEHHMAAEASPADLRRREQALRRREATVAAREAALRRREAASASGDSQRVASSHAAIVQALECVRRNLRTADPL</sequence>
<gene>
    <name evidence="2" type="ORF">EHUX00137_LOCUS340</name>
</gene>
<name>A0A6V2KLD2_EMIHU</name>
<proteinExistence type="predicted"/>
<reference evidence="2" key="1">
    <citation type="submission" date="2021-01" db="EMBL/GenBank/DDBJ databases">
        <authorList>
            <person name="Corre E."/>
            <person name="Pelletier E."/>
            <person name="Niang G."/>
            <person name="Scheremetjew M."/>
            <person name="Finn R."/>
            <person name="Kale V."/>
            <person name="Holt S."/>
            <person name="Cochrane G."/>
            <person name="Meng A."/>
            <person name="Brown T."/>
            <person name="Cohen L."/>
        </authorList>
    </citation>
    <scope>NUCLEOTIDE SEQUENCE</scope>
    <source>
        <strain evidence="2">379</strain>
    </source>
</reference>
<evidence type="ECO:0000313" key="2">
    <source>
        <dbReference type="EMBL" id="CAE0520555.1"/>
    </source>
</evidence>
<organism evidence="2">
    <name type="scientific">Emiliania huxleyi</name>
    <name type="common">Coccolithophore</name>
    <name type="synonym">Pontosphaera huxleyi</name>
    <dbReference type="NCBI Taxonomy" id="2903"/>
    <lineage>
        <taxon>Eukaryota</taxon>
        <taxon>Haptista</taxon>
        <taxon>Haptophyta</taxon>
        <taxon>Prymnesiophyceae</taxon>
        <taxon>Isochrysidales</taxon>
        <taxon>Noelaerhabdaceae</taxon>
        <taxon>Emiliania</taxon>
    </lineage>
</organism>
<accession>A0A6V2KLD2</accession>
<feature type="region of interest" description="Disordered" evidence="1">
    <location>
        <begin position="16"/>
        <end position="79"/>
    </location>
</feature>
<dbReference type="AlphaFoldDB" id="A0A6V2KLD2"/>